<sequence length="101" mass="11044">MFFDSTALLGGLVASVITKWDANAQFSYGYVRAEVLAGFVNGLFLLFIAFFILSESIERVIDPPDVKHERLLLISALGLVVNVMGLVCFHSGEHSHEGVCI</sequence>
<dbReference type="EMBL" id="CM023472">
    <property type="protein sequence ID" value="KAH7958660.1"/>
    <property type="molecule type" value="Genomic_DNA"/>
</dbReference>
<organism evidence="1 2">
    <name type="scientific">Dermacentor silvarum</name>
    <name type="common">Tick</name>
    <dbReference type="NCBI Taxonomy" id="543639"/>
    <lineage>
        <taxon>Eukaryota</taxon>
        <taxon>Metazoa</taxon>
        <taxon>Ecdysozoa</taxon>
        <taxon>Arthropoda</taxon>
        <taxon>Chelicerata</taxon>
        <taxon>Arachnida</taxon>
        <taxon>Acari</taxon>
        <taxon>Parasitiformes</taxon>
        <taxon>Ixodida</taxon>
        <taxon>Ixodoidea</taxon>
        <taxon>Ixodidae</taxon>
        <taxon>Rhipicephalinae</taxon>
        <taxon>Dermacentor</taxon>
    </lineage>
</organism>
<evidence type="ECO:0000313" key="1">
    <source>
        <dbReference type="EMBL" id="KAH7958660.1"/>
    </source>
</evidence>
<comment type="caution">
    <text evidence="1">The sequence shown here is derived from an EMBL/GenBank/DDBJ whole genome shotgun (WGS) entry which is preliminary data.</text>
</comment>
<accession>A0ACB8D2J5</accession>
<protein>
    <submittedName>
        <fullName evidence="1">Uncharacterized protein</fullName>
    </submittedName>
</protein>
<name>A0ACB8D2J5_DERSI</name>
<evidence type="ECO:0000313" key="2">
    <source>
        <dbReference type="Proteomes" id="UP000821865"/>
    </source>
</evidence>
<gene>
    <name evidence="1" type="ORF">HPB49_004039</name>
</gene>
<dbReference type="Proteomes" id="UP000821865">
    <property type="component" value="Chromosome 3"/>
</dbReference>
<reference evidence="1" key="1">
    <citation type="submission" date="2020-05" db="EMBL/GenBank/DDBJ databases">
        <title>Large-scale comparative analyses of tick genomes elucidate their genetic diversity and vector capacities.</title>
        <authorList>
            <person name="Jia N."/>
            <person name="Wang J."/>
            <person name="Shi W."/>
            <person name="Du L."/>
            <person name="Sun Y."/>
            <person name="Zhan W."/>
            <person name="Jiang J."/>
            <person name="Wang Q."/>
            <person name="Zhang B."/>
            <person name="Ji P."/>
            <person name="Sakyi L.B."/>
            <person name="Cui X."/>
            <person name="Yuan T."/>
            <person name="Jiang B."/>
            <person name="Yang W."/>
            <person name="Lam T.T.-Y."/>
            <person name="Chang Q."/>
            <person name="Ding S."/>
            <person name="Wang X."/>
            <person name="Zhu J."/>
            <person name="Ruan X."/>
            <person name="Zhao L."/>
            <person name="Wei J."/>
            <person name="Que T."/>
            <person name="Du C."/>
            <person name="Cheng J."/>
            <person name="Dai P."/>
            <person name="Han X."/>
            <person name="Huang E."/>
            <person name="Gao Y."/>
            <person name="Liu J."/>
            <person name="Shao H."/>
            <person name="Ye R."/>
            <person name="Li L."/>
            <person name="Wei W."/>
            <person name="Wang X."/>
            <person name="Wang C."/>
            <person name="Yang T."/>
            <person name="Huo Q."/>
            <person name="Li W."/>
            <person name="Guo W."/>
            <person name="Chen H."/>
            <person name="Zhou L."/>
            <person name="Ni X."/>
            <person name="Tian J."/>
            <person name="Zhou Y."/>
            <person name="Sheng Y."/>
            <person name="Liu T."/>
            <person name="Pan Y."/>
            <person name="Xia L."/>
            <person name="Li J."/>
            <person name="Zhao F."/>
            <person name="Cao W."/>
        </authorList>
    </citation>
    <scope>NUCLEOTIDE SEQUENCE</scope>
    <source>
        <strain evidence="1">Dsil-2018</strain>
    </source>
</reference>
<proteinExistence type="predicted"/>
<keyword evidence="2" id="KW-1185">Reference proteome</keyword>